<evidence type="ECO:0000256" key="2">
    <source>
        <dbReference type="ARBA" id="ARBA00022741"/>
    </source>
</evidence>
<dbReference type="PANTHER" id="PTHR24220">
    <property type="entry name" value="IMPORT ATP-BINDING PROTEIN"/>
    <property type="match status" value="1"/>
</dbReference>
<keyword evidence="2" id="KW-0547">Nucleotide-binding</keyword>
<dbReference type="PROSITE" id="PS00211">
    <property type="entry name" value="ABC_TRANSPORTER_1"/>
    <property type="match status" value="1"/>
</dbReference>
<dbReference type="PROSITE" id="PS50893">
    <property type="entry name" value="ABC_TRANSPORTER_2"/>
    <property type="match status" value="1"/>
</dbReference>
<dbReference type="Gene3D" id="3.40.50.300">
    <property type="entry name" value="P-loop containing nucleotide triphosphate hydrolases"/>
    <property type="match status" value="1"/>
</dbReference>
<dbReference type="InterPro" id="IPR017871">
    <property type="entry name" value="ABC_transporter-like_CS"/>
</dbReference>
<keyword evidence="3 5" id="KW-0067">ATP-binding</keyword>
<dbReference type="GO" id="GO:0016887">
    <property type="term" value="F:ATP hydrolysis activity"/>
    <property type="evidence" value="ECO:0007669"/>
    <property type="project" value="InterPro"/>
</dbReference>
<accession>A0A7J4IY63</accession>
<keyword evidence="1" id="KW-0813">Transport</keyword>
<dbReference type="SUPFAM" id="SSF52540">
    <property type="entry name" value="P-loop containing nucleoside triphosphate hydrolases"/>
    <property type="match status" value="1"/>
</dbReference>
<dbReference type="AlphaFoldDB" id="A0A7J4IY63"/>
<evidence type="ECO:0000256" key="3">
    <source>
        <dbReference type="ARBA" id="ARBA00022840"/>
    </source>
</evidence>
<name>A0A7J4IY63_9ARCH</name>
<dbReference type="EMBL" id="DUGC01000020">
    <property type="protein sequence ID" value="HIH09225.1"/>
    <property type="molecule type" value="Genomic_DNA"/>
</dbReference>
<protein>
    <submittedName>
        <fullName evidence="5">ABC transporter ATP-binding protein</fullName>
    </submittedName>
</protein>
<dbReference type="InterPro" id="IPR003439">
    <property type="entry name" value="ABC_transporter-like_ATP-bd"/>
</dbReference>
<dbReference type="Proteomes" id="UP000565078">
    <property type="component" value="Unassembled WGS sequence"/>
</dbReference>
<dbReference type="SMART" id="SM00382">
    <property type="entry name" value="AAA"/>
    <property type="match status" value="1"/>
</dbReference>
<organism evidence="5 6">
    <name type="scientific">Candidatus Iainarchaeum sp</name>
    <dbReference type="NCBI Taxonomy" id="3101447"/>
    <lineage>
        <taxon>Archaea</taxon>
        <taxon>Candidatus Iainarchaeota</taxon>
        <taxon>Candidatus Iainarchaeia</taxon>
        <taxon>Candidatus Iainarchaeales</taxon>
        <taxon>Candidatus Iainarchaeaceae</taxon>
        <taxon>Candidatus Iainarchaeum</taxon>
    </lineage>
</organism>
<gene>
    <name evidence="5" type="ORF">HA254_00990</name>
</gene>
<evidence type="ECO:0000313" key="5">
    <source>
        <dbReference type="EMBL" id="HIH09225.1"/>
    </source>
</evidence>
<dbReference type="GO" id="GO:0098796">
    <property type="term" value="C:membrane protein complex"/>
    <property type="evidence" value="ECO:0007669"/>
    <property type="project" value="UniProtKB-ARBA"/>
</dbReference>
<dbReference type="Pfam" id="PF00005">
    <property type="entry name" value="ABC_tran"/>
    <property type="match status" value="1"/>
</dbReference>
<sequence length="232" mass="25197">MPTVLALKGVWKVYRMDSIEVPALKGLDMKVEEGEFVSVMGASGSGKSTALNIMGCLDSPTRGKVFLDGVDITALPESQIARMRGSKIGFVFQAFNLHPTLNVFENICLPMRIHEFPQAQIKRRADELIGLVGLSHRESHYPSQLSGGEKQRVAIARALSTSPSMVLADEPTGNLDSRTSHEIMGLLSGLHKEGKTIVVVTHERDIASYAQRTITIRDGKALSARKRGGESG</sequence>
<dbReference type="InterPro" id="IPR027417">
    <property type="entry name" value="P-loop_NTPase"/>
</dbReference>
<dbReference type="InterPro" id="IPR015854">
    <property type="entry name" value="ABC_transpr_LolD-like"/>
</dbReference>
<dbReference type="PANTHER" id="PTHR24220:SF86">
    <property type="entry name" value="ABC TRANSPORTER ABCH.1"/>
    <property type="match status" value="1"/>
</dbReference>
<dbReference type="CDD" id="cd03255">
    <property type="entry name" value="ABC_MJ0796_LolCDE_FtsE"/>
    <property type="match status" value="1"/>
</dbReference>
<dbReference type="GO" id="GO:0005524">
    <property type="term" value="F:ATP binding"/>
    <property type="evidence" value="ECO:0007669"/>
    <property type="project" value="UniProtKB-KW"/>
</dbReference>
<evidence type="ECO:0000313" key="6">
    <source>
        <dbReference type="Proteomes" id="UP000565078"/>
    </source>
</evidence>
<dbReference type="GO" id="GO:0005886">
    <property type="term" value="C:plasma membrane"/>
    <property type="evidence" value="ECO:0007669"/>
    <property type="project" value="TreeGrafter"/>
</dbReference>
<dbReference type="FunFam" id="3.40.50.300:FF:000032">
    <property type="entry name" value="Export ABC transporter ATP-binding protein"/>
    <property type="match status" value="1"/>
</dbReference>
<reference evidence="6" key="1">
    <citation type="journal article" date="2020" name="bioRxiv">
        <title>A rank-normalized archaeal taxonomy based on genome phylogeny resolves widespread incomplete and uneven classifications.</title>
        <authorList>
            <person name="Rinke C."/>
            <person name="Chuvochina M."/>
            <person name="Mussig A.J."/>
            <person name="Chaumeil P.-A."/>
            <person name="Waite D.W."/>
            <person name="Whitman W.B."/>
            <person name="Parks D.H."/>
            <person name="Hugenholtz P."/>
        </authorList>
    </citation>
    <scope>NUCLEOTIDE SEQUENCE [LARGE SCALE GENOMIC DNA]</scope>
</reference>
<evidence type="ECO:0000259" key="4">
    <source>
        <dbReference type="PROSITE" id="PS50893"/>
    </source>
</evidence>
<evidence type="ECO:0000256" key="1">
    <source>
        <dbReference type="ARBA" id="ARBA00022448"/>
    </source>
</evidence>
<dbReference type="InterPro" id="IPR003593">
    <property type="entry name" value="AAA+_ATPase"/>
</dbReference>
<dbReference type="InterPro" id="IPR017911">
    <property type="entry name" value="MacB-like_ATP-bd"/>
</dbReference>
<comment type="caution">
    <text evidence="5">The sequence shown here is derived from an EMBL/GenBank/DDBJ whole genome shotgun (WGS) entry which is preliminary data.</text>
</comment>
<proteinExistence type="predicted"/>
<feature type="domain" description="ABC transporter" evidence="4">
    <location>
        <begin position="5"/>
        <end position="231"/>
    </location>
</feature>
<dbReference type="GO" id="GO:0022857">
    <property type="term" value="F:transmembrane transporter activity"/>
    <property type="evidence" value="ECO:0007669"/>
    <property type="project" value="TreeGrafter"/>
</dbReference>